<dbReference type="AlphaFoldDB" id="A0A1F5SPZ6"/>
<comment type="similarity">
    <text evidence="1">Belongs to the UPF0213 family.</text>
</comment>
<proteinExistence type="inferred from homology"/>
<accession>A0A1F5SPZ6</accession>
<dbReference type="CDD" id="cd10449">
    <property type="entry name" value="GIY-YIG_SLX1_like"/>
    <property type="match status" value="1"/>
</dbReference>
<dbReference type="PANTHER" id="PTHR34477:SF5">
    <property type="entry name" value="BSL5627 PROTEIN"/>
    <property type="match status" value="1"/>
</dbReference>
<feature type="domain" description="GIY-YIG" evidence="2">
    <location>
        <begin position="2"/>
        <end position="77"/>
    </location>
</feature>
<name>A0A1F5SPZ6_9BACT</name>
<organism evidence="3 4">
    <name type="scientific">Candidatus Falkowbacteria bacterium RIFOXYA2_FULL_47_9</name>
    <dbReference type="NCBI Taxonomy" id="1797995"/>
    <lineage>
        <taxon>Bacteria</taxon>
        <taxon>Candidatus Falkowiibacteriota</taxon>
    </lineage>
</organism>
<gene>
    <name evidence="3" type="ORF">A2242_00650</name>
</gene>
<protein>
    <submittedName>
        <fullName evidence="3">Excinuclease ABC subunit C</fullName>
    </submittedName>
</protein>
<evidence type="ECO:0000313" key="4">
    <source>
        <dbReference type="Proteomes" id="UP000178925"/>
    </source>
</evidence>
<dbReference type="InterPro" id="IPR050190">
    <property type="entry name" value="UPF0213_domain"/>
</dbReference>
<dbReference type="Pfam" id="PF01541">
    <property type="entry name" value="GIY-YIG"/>
    <property type="match status" value="1"/>
</dbReference>
<dbReference type="InterPro" id="IPR035901">
    <property type="entry name" value="GIY-YIG_endonuc_sf"/>
</dbReference>
<reference evidence="3 4" key="1">
    <citation type="journal article" date="2016" name="Nat. Commun.">
        <title>Thousands of microbial genomes shed light on interconnected biogeochemical processes in an aquifer system.</title>
        <authorList>
            <person name="Anantharaman K."/>
            <person name="Brown C.T."/>
            <person name="Hug L.A."/>
            <person name="Sharon I."/>
            <person name="Castelle C.J."/>
            <person name="Probst A.J."/>
            <person name="Thomas B.C."/>
            <person name="Singh A."/>
            <person name="Wilkins M.J."/>
            <person name="Karaoz U."/>
            <person name="Brodie E.L."/>
            <person name="Williams K.H."/>
            <person name="Hubbard S.S."/>
            <person name="Banfield J.F."/>
        </authorList>
    </citation>
    <scope>NUCLEOTIDE SEQUENCE [LARGE SCALE GENOMIC DNA]</scope>
</reference>
<dbReference type="Proteomes" id="UP000178925">
    <property type="component" value="Unassembled WGS sequence"/>
</dbReference>
<dbReference type="Gene3D" id="3.40.1440.10">
    <property type="entry name" value="GIY-YIG endonuclease"/>
    <property type="match status" value="1"/>
</dbReference>
<dbReference type="EMBL" id="MFGC01000013">
    <property type="protein sequence ID" value="OGF28281.1"/>
    <property type="molecule type" value="Genomic_DNA"/>
</dbReference>
<dbReference type="SUPFAM" id="SSF82771">
    <property type="entry name" value="GIY-YIG endonuclease"/>
    <property type="match status" value="1"/>
</dbReference>
<dbReference type="PROSITE" id="PS50164">
    <property type="entry name" value="GIY_YIG"/>
    <property type="match status" value="1"/>
</dbReference>
<dbReference type="PANTHER" id="PTHR34477">
    <property type="entry name" value="UPF0213 PROTEIN YHBQ"/>
    <property type="match status" value="1"/>
</dbReference>
<dbReference type="STRING" id="1797995.A2242_00650"/>
<sequence>MRFYYVYILESQKDSSLYKGCTNNLIRRISEHNNGLVEATKFKKPWKLIYYEACLNIKDAYNREKYLKMGGGRRFVSKRLECYFNAKKDEK</sequence>
<evidence type="ECO:0000313" key="3">
    <source>
        <dbReference type="EMBL" id="OGF28281.1"/>
    </source>
</evidence>
<dbReference type="InterPro" id="IPR000305">
    <property type="entry name" value="GIY-YIG_endonuc"/>
</dbReference>
<evidence type="ECO:0000259" key="2">
    <source>
        <dbReference type="PROSITE" id="PS50164"/>
    </source>
</evidence>
<evidence type="ECO:0000256" key="1">
    <source>
        <dbReference type="ARBA" id="ARBA00007435"/>
    </source>
</evidence>
<comment type="caution">
    <text evidence="3">The sequence shown here is derived from an EMBL/GenBank/DDBJ whole genome shotgun (WGS) entry which is preliminary data.</text>
</comment>